<comment type="caution">
    <text evidence="2">The sequence shown here is derived from an EMBL/GenBank/DDBJ whole genome shotgun (WGS) entry which is preliminary data.</text>
</comment>
<keyword evidence="1" id="KW-0812">Transmembrane</keyword>
<dbReference type="Proteomes" id="UP000770717">
    <property type="component" value="Unassembled WGS sequence"/>
</dbReference>
<protein>
    <submittedName>
        <fullName evidence="2">Uncharacterized protein</fullName>
    </submittedName>
</protein>
<keyword evidence="3" id="KW-1185">Reference proteome</keyword>
<dbReference type="AlphaFoldDB" id="A0A8J6FXB1"/>
<accession>A0A8J6FXB1</accession>
<dbReference type="EMBL" id="WNTK01000001">
    <property type="protein sequence ID" value="KAG9494695.1"/>
    <property type="molecule type" value="Genomic_DNA"/>
</dbReference>
<keyword evidence="1" id="KW-1133">Transmembrane helix</keyword>
<evidence type="ECO:0000313" key="2">
    <source>
        <dbReference type="EMBL" id="KAG9494695.1"/>
    </source>
</evidence>
<evidence type="ECO:0000256" key="1">
    <source>
        <dbReference type="SAM" id="Phobius"/>
    </source>
</evidence>
<proteinExistence type="predicted"/>
<keyword evidence="1" id="KW-0472">Membrane</keyword>
<organism evidence="2 3">
    <name type="scientific">Eleutherodactylus coqui</name>
    <name type="common">Puerto Rican coqui</name>
    <dbReference type="NCBI Taxonomy" id="57060"/>
    <lineage>
        <taxon>Eukaryota</taxon>
        <taxon>Metazoa</taxon>
        <taxon>Chordata</taxon>
        <taxon>Craniata</taxon>
        <taxon>Vertebrata</taxon>
        <taxon>Euteleostomi</taxon>
        <taxon>Amphibia</taxon>
        <taxon>Batrachia</taxon>
        <taxon>Anura</taxon>
        <taxon>Neobatrachia</taxon>
        <taxon>Hyloidea</taxon>
        <taxon>Eleutherodactylidae</taxon>
        <taxon>Eleutherodactylinae</taxon>
        <taxon>Eleutherodactylus</taxon>
        <taxon>Eleutherodactylus</taxon>
    </lineage>
</organism>
<name>A0A8J6FXB1_ELECQ</name>
<evidence type="ECO:0000313" key="3">
    <source>
        <dbReference type="Proteomes" id="UP000770717"/>
    </source>
</evidence>
<gene>
    <name evidence="2" type="ORF">GDO78_002179</name>
</gene>
<sequence>MLKWEQNLYPPFIQNAWSRAPPVVENSIKRFFPLGNGPINLFTLVSHNIQLFQKQYNQYLFRRQNSSYFRICWSFLAAHIFCPHTFLLKLNLSHFNKIDTA</sequence>
<reference evidence="2" key="1">
    <citation type="thesis" date="2020" institute="ProQuest LLC" country="789 East Eisenhower Parkway, Ann Arbor, MI, USA">
        <title>Comparative Genomics and Chromosome Evolution.</title>
        <authorList>
            <person name="Mudd A.B."/>
        </authorList>
    </citation>
    <scope>NUCLEOTIDE SEQUENCE</scope>
    <source>
        <strain evidence="2">HN-11 Male</strain>
        <tissue evidence="2">Kidney and liver</tissue>
    </source>
</reference>
<feature type="transmembrane region" description="Helical" evidence="1">
    <location>
        <begin position="68"/>
        <end position="87"/>
    </location>
</feature>